<proteinExistence type="predicted"/>
<dbReference type="CDD" id="cd19166">
    <property type="entry name" value="HemeO-bac"/>
    <property type="match status" value="1"/>
</dbReference>
<dbReference type="Gene3D" id="1.20.910.10">
    <property type="entry name" value="Heme oxygenase-like"/>
    <property type="match status" value="1"/>
</dbReference>
<sequence length="215" mass="23057">MSTGQARNTLAGGVTVADTPGDHGVAALRAATRPTHERLDALVDLRAWNHETHRWWLERMLGLHEPLERGLGAWREVWPESRPAPDVARRRRSGAIAADLRHLGLSPQEVRALPRSPLPPAVTGLGRALGQLYVLDGSALGGAVIATHAIASGIPAGACGSLAHSRERVTVWHETKRLLDDLAPAELDEAVRAAVELFAVFEAWLHTPTPGRVGG</sequence>
<dbReference type="Proteomes" id="UP001235712">
    <property type="component" value="Unassembled WGS sequence"/>
</dbReference>
<dbReference type="EMBL" id="JAUSQZ010000001">
    <property type="protein sequence ID" value="MDP9828699.1"/>
    <property type="molecule type" value="Genomic_DNA"/>
</dbReference>
<evidence type="ECO:0000313" key="3">
    <source>
        <dbReference type="Proteomes" id="UP001235712"/>
    </source>
</evidence>
<name>A0ABT9P7M3_9ACTN</name>
<comment type="caution">
    <text evidence="2">The sequence shown here is derived from an EMBL/GenBank/DDBJ whole genome shotgun (WGS) entry which is preliminary data.</text>
</comment>
<reference evidence="2 3" key="1">
    <citation type="submission" date="2023-07" db="EMBL/GenBank/DDBJ databases">
        <title>Sequencing the genomes of 1000 actinobacteria strains.</title>
        <authorList>
            <person name="Klenk H.-P."/>
        </authorList>
    </citation>
    <scope>NUCLEOTIDE SEQUENCE [LARGE SCALE GENOMIC DNA]</scope>
    <source>
        <strain evidence="2 3">DSM 44388</strain>
    </source>
</reference>
<keyword evidence="3" id="KW-1185">Reference proteome</keyword>
<feature type="region of interest" description="Disordered" evidence="1">
    <location>
        <begin position="1"/>
        <end position="21"/>
    </location>
</feature>
<accession>A0ABT9P7M3</accession>
<evidence type="ECO:0000256" key="1">
    <source>
        <dbReference type="SAM" id="MobiDB-lite"/>
    </source>
</evidence>
<gene>
    <name evidence="2" type="ORF">J2S57_004448</name>
</gene>
<dbReference type="InterPro" id="IPR016084">
    <property type="entry name" value="Haem_Oase-like_multi-hlx"/>
</dbReference>
<organism evidence="2 3">
    <name type="scientific">Kineosporia succinea</name>
    <dbReference type="NCBI Taxonomy" id="84632"/>
    <lineage>
        <taxon>Bacteria</taxon>
        <taxon>Bacillati</taxon>
        <taxon>Actinomycetota</taxon>
        <taxon>Actinomycetes</taxon>
        <taxon>Kineosporiales</taxon>
        <taxon>Kineosporiaceae</taxon>
        <taxon>Kineosporia</taxon>
    </lineage>
</organism>
<evidence type="ECO:0000313" key="2">
    <source>
        <dbReference type="EMBL" id="MDP9828699.1"/>
    </source>
</evidence>
<protein>
    <submittedName>
        <fullName evidence="2">Heme oxygenase</fullName>
    </submittedName>
</protein>
<dbReference type="SUPFAM" id="SSF48613">
    <property type="entry name" value="Heme oxygenase-like"/>
    <property type="match status" value="1"/>
</dbReference>